<keyword evidence="3" id="KW-0732">Signal</keyword>
<feature type="non-terminal residue" evidence="8">
    <location>
        <position position="1"/>
    </location>
</feature>
<evidence type="ECO:0000256" key="3">
    <source>
        <dbReference type="ARBA" id="ARBA00022729"/>
    </source>
</evidence>
<evidence type="ECO:0000256" key="6">
    <source>
        <dbReference type="ARBA" id="ARBA00023180"/>
    </source>
</evidence>
<sequence length="64" mass="6799">TLQSCATFCSSYTFFGSENGDECFCGMALNASSTKVPESNCEKKCAGNNGLICGGPQRLSLYKK</sequence>
<dbReference type="InterPro" id="IPR002889">
    <property type="entry name" value="WSC_carb-bd"/>
</dbReference>
<dbReference type="Proteomes" id="UP001174936">
    <property type="component" value="Unassembled WGS sequence"/>
</dbReference>
<dbReference type="PROSITE" id="PS51212">
    <property type="entry name" value="WSC"/>
    <property type="match status" value="1"/>
</dbReference>
<dbReference type="InterPro" id="IPR051836">
    <property type="entry name" value="Kremen_rcpt"/>
</dbReference>
<organism evidence="8 9">
    <name type="scientific">Cercophora newfieldiana</name>
    <dbReference type="NCBI Taxonomy" id="92897"/>
    <lineage>
        <taxon>Eukaryota</taxon>
        <taxon>Fungi</taxon>
        <taxon>Dikarya</taxon>
        <taxon>Ascomycota</taxon>
        <taxon>Pezizomycotina</taxon>
        <taxon>Sordariomycetes</taxon>
        <taxon>Sordariomycetidae</taxon>
        <taxon>Sordariales</taxon>
        <taxon>Lasiosphaeriaceae</taxon>
        <taxon>Cercophora</taxon>
    </lineage>
</organism>
<keyword evidence="4" id="KW-1133">Transmembrane helix</keyword>
<dbReference type="PANTHER" id="PTHR24269">
    <property type="entry name" value="KREMEN PROTEIN"/>
    <property type="match status" value="1"/>
</dbReference>
<reference evidence="8" key="1">
    <citation type="submission" date="2023-06" db="EMBL/GenBank/DDBJ databases">
        <title>Genome-scale phylogeny and comparative genomics of the fungal order Sordariales.</title>
        <authorList>
            <consortium name="Lawrence Berkeley National Laboratory"/>
            <person name="Hensen N."/>
            <person name="Bonometti L."/>
            <person name="Westerberg I."/>
            <person name="Brannstrom I.O."/>
            <person name="Guillou S."/>
            <person name="Cros-Aarteil S."/>
            <person name="Calhoun S."/>
            <person name="Haridas S."/>
            <person name="Kuo A."/>
            <person name="Mondo S."/>
            <person name="Pangilinan J."/>
            <person name="Riley R."/>
            <person name="Labutti K."/>
            <person name="Andreopoulos B."/>
            <person name="Lipzen A."/>
            <person name="Chen C."/>
            <person name="Yanf M."/>
            <person name="Daum C."/>
            <person name="Ng V."/>
            <person name="Clum A."/>
            <person name="Steindorff A."/>
            <person name="Ohm R."/>
            <person name="Martin F."/>
            <person name="Silar P."/>
            <person name="Natvig D."/>
            <person name="Lalanne C."/>
            <person name="Gautier V."/>
            <person name="Ament-Velasquez S.L."/>
            <person name="Kruys A."/>
            <person name="Hutchinson M.I."/>
            <person name="Powell A.J."/>
            <person name="Barry K."/>
            <person name="Miller A.N."/>
            <person name="Grigoriev I.V."/>
            <person name="Debuchy R."/>
            <person name="Gladieux P."/>
            <person name="Thoren M.H."/>
            <person name="Johannesson H."/>
        </authorList>
    </citation>
    <scope>NUCLEOTIDE SEQUENCE</scope>
    <source>
        <strain evidence="8">SMH2532-1</strain>
    </source>
</reference>
<comment type="caution">
    <text evidence="8">The sequence shown here is derived from an EMBL/GenBank/DDBJ whole genome shotgun (WGS) entry which is preliminary data.</text>
</comment>
<proteinExistence type="predicted"/>
<dbReference type="Pfam" id="PF01822">
    <property type="entry name" value="WSC"/>
    <property type="match status" value="1"/>
</dbReference>
<evidence type="ECO:0000313" key="9">
    <source>
        <dbReference type="Proteomes" id="UP001174936"/>
    </source>
</evidence>
<dbReference type="AlphaFoldDB" id="A0AA39XTE6"/>
<dbReference type="PANTHER" id="PTHR24269:SF16">
    <property type="entry name" value="PROTEIN SLG1"/>
    <property type="match status" value="1"/>
</dbReference>
<feature type="non-terminal residue" evidence="8">
    <location>
        <position position="64"/>
    </location>
</feature>
<dbReference type="EMBL" id="JAULSV010000007">
    <property type="protein sequence ID" value="KAK0639902.1"/>
    <property type="molecule type" value="Genomic_DNA"/>
</dbReference>
<evidence type="ECO:0000256" key="5">
    <source>
        <dbReference type="ARBA" id="ARBA00023136"/>
    </source>
</evidence>
<accession>A0AA39XTE6</accession>
<feature type="domain" description="WSC" evidence="7">
    <location>
        <begin position="1"/>
        <end position="64"/>
    </location>
</feature>
<keyword evidence="2" id="KW-0812">Transmembrane</keyword>
<name>A0AA39XTE6_9PEZI</name>
<evidence type="ECO:0000259" key="7">
    <source>
        <dbReference type="PROSITE" id="PS51212"/>
    </source>
</evidence>
<evidence type="ECO:0000256" key="1">
    <source>
        <dbReference type="ARBA" id="ARBA00004167"/>
    </source>
</evidence>
<gene>
    <name evidence="8" type="ORF">B0T16DRAFT_298101</name>
</gene>
<keyword evidence="9" id="KW-1185">Reference proteome</keyword>
<comment type="subcellular location">
    <subcellularLocation>
        <location evidence="1">Membrane</location>
        <topology evidence="1">Single-pass membrane protein</topology>
    </subcellularLocation>
</comment>
<keyword evidence="6" id="KW-0325">Glycoprotein</keyword>
<evidence type="ECO:0000256" key="4">
    <source>
        <dbReference type="ARBA" id="ARBA00022989"/>
    </source>
</evidence>
<dbReference type="GO" id="GO:0005886">
    <property type="term" value="C:plasma membrane"/>
    <property type="evidence" value="ECO:0007669"/>
    <property type="project" value="TreeGrafter"/>
</dbReference>
<evidence type="ECO:0000256" key="2">
    <source>
        <dbReference type="ARBA" id="ARBA00022692"/>
    </source>
</evidence>
<evidence type="ECO:0000313" key="8">
    <source>
        <dbReference type="EMBL" id="KAK0639902.1"/>
    </source>
</evidence>
<protein>
    <recommendedName>
        <fullName evidence="7">WSC domain-containing protein</fullName>
    </recommendedName>
</protein>
<keyword evidence="5" id="KW-0472">Membrane</keyword>